<reference evidence="3" key="1">
    <citation type="submission" date="2018-07" db="EMBL/GenBank/DDBJ databases">
        <authorList>
            <person name="Quirk P.G."/>
            <person name="Krulwich T.A."/>
        </authorList>
    </citation>
    <scope>NUCLEOTIDE SEQUENCE</scope>
</reference>
<dbReference type="OMA" id="VIQFFQP"/>
<keyword evidence="2" id="KW-0472">Membrane</keyword>
<evidence type="ECO:0000256" key="1">
    <source>
        <dbReference type="SAM" id="MobiDB-lite"/>
    </source>
</evidence>
<accession>A0A336M3H4</accession>
<feature type="region of interest" description="Disordered" evidence="1">
    <location>
        <begin position="69"/>
        <end position="93"/>
    </location>
</feature>
<gene>
    <name evidence="3" type="primary">CSON011530</name>
</gene>
<feature type="transmembrane region" description="Helical" evidence="2">
    <location>
        <begin position="133"/>
        <end position="154"/>
    </location>
</feature>
<dbReference type="PANTHER" id="PTHR41155">
    <property type="entry name" value="FI19525P1"/>
    <property type="match status" value="1"/>
</dbReference>
<proteinExistence type="predicted"/>
<sequence length="252" mass="29001">MIRREVKKVKPTHYVATHGRLTPSFMMDSPSLYRHTRGYSTDGEGSQKALSEKTISEYVVATEKRRKPRKDIEGLRPYRPPSVASHRSHSRPRSVISMAESRASTLKSAKSAKSKVIITSVPNPFCPKIKGMCCLMLLLNLGLILVTLGLVIVVQFFEPIFVWILGIIFLVFGFVTIFGCIIYCAMLCRKHRDEQKRKDLIWTTHYQKNIRYLPNTIDYHKNYLDPRLYEGRYSASRNSGAYSSDVESNRRY</sequence>
<dbReference type="PANTHER" id="PTHR41155:SF1">
    <property type="entry name" value="FI19525P1"/>
    <property type="match status" value="1"/>
</dbReference>
<feature type="transmembrane region" description="Helical" evidence="2">
    <location>
        <begin position="160"/>
        <end position="188"/>
    </location>
</feature>
<evidence type="ECO:0000256" key="2">
    <source>
        <dbReference type="SAM" id="Phobius"/>
    </source>
</evidence>
<name>A0A336M3H4_CULSO</name>
<dbReference type="VEuPathDB" id="VectorBase:CSON011530"/>
<dbReference type="AlphaFoldDB" id="A0A336M3H4"/>
<keyword evidence="2" id="KW-0812">Transmembrane</keyword>
<dbReference type="EMBL" id="UFQT01000501">
    <property type="protein sequence ID" value="SSX24802.1"/>
    <property type="molecule type" value="Genomic_DNA"/>
</dbReference>
<organism evidence="3">
    <name type="scientific">Culicoides sonorensis</name>
    <name type="common">Biting midge</name>
    <dbReference type="NCBI Taxonomy" id="179676"/>
    <lineage>
        <taxon>Eukaryota</taxon>
        <taxon>Metazoa</taxon>
        <taxon>Ecdysozoa</taxon>
        <taxon>Arthropoda</taxon>
        <taxon>Hexapoda</taxon>
        <taxon>Insecta</taxon>
        <taxon>Pterygota</taxon>
        <taxon>Neoptera</taxon>
        <taxon>Endopterygota</taxon>
        <taxon>Diptera</taxon>
        <taxon>Nematocera</taxon>
        <taxon>Chironomoidea</taxon>
        <taxon>Ceratopogonidae</taxon>
        <taxon>Ceratopogoninae</taxon>
        <taxon>Culicoides</taxon>
        <taxon>Monoculicoides</taxon>
    </lineage>
</organism>
<keyword evidence="2" id="KW-1133">Transmembrane helix</keyword>
<protein>
    <submittedName>
        <fullName evidence="3">CSON011530 protein</fullName>
    </submittedName>
</protein>
<evidence type="ECO:0000313" key="3">
    <source>
        <dbReference type="EMBL" id="SSX24802.1"/>
    </source>
</evidence>